<organism evidence="9 10">
    <name type="scientific">Zalerion maritima</name>
    <dbReference type="NCBI Taxonomy" id="339359"/>
    <lineage>
        <taxon>Eukaryota</taxon>
        <taxon>Fungi</taxon>
        <taxon>Dikarya</taxon>
        <taxon>Ascomycota</taxon>
        <taxon>Pezizomycotina</taxon>
        <taxon>Sordariomycetes</taxon>
        <taxon>Lulworthiomycetidae</taxon>
        <taxon>Lulworthiales</taxon>
        <taxon>Lulworthiaceae</taxon>
        <taxon>Zalerion</taxon>
    </lineage>
</organism>
<gene>
    <name evidence="9" type="ORF">MKZ38_000771</name>
</gene>
<keyword evidence="10" id="KW-1185">Reference proteome</keyword>
<dbReference type="GO" id="GO:0016757">
    <property type="term" value="F:glycosyltransferase activity"/>
    <property type="evidence" value="ECO:0007669"/>
    <property type="project" value="UniProtKB-KW"/>
</dbReference>
<dbReference type="EMBL" id="JAKWBI020001183">
    <property type="protein sequence ID" value="KAJ2891183.1"/>
    <property type="molecule type" value="Genomic_DNA"/>
</dbReference>
<evidence type="ECO:0008006" key="11">
    <source>
        <dbReference type="Google" id="ProtNLM"/>
    </source>
</evidence>
<keyword evidence="7" id="KW-0325">Glycoprotein</keyword>
<keyword evidence="2" id="KW-0328">Glycosyltransferase</keyword>
<comment type="subcellular location">
    <subcellularLocation>
        <location evidence="1">Membrane</location>
    </subcellularLocation>
</comment>
<dbReference type="GO" id="GO:0016020">
    <property type="term" value="C:membrane"/>
    <property type="evidence" value="ECO:0007669"/>
    <property type="project" value="UniProtKB-SubCell"/>
</dbReference>
<dbReference type="AlphaFoldDB" id="A0AAD5RJ51"/>
<keyword evidence="3" id="KW-0808">Transferase</keyword>
<keyword evidence="4" id="KW-0812">Transmembrane</keyword>
<keyword evidence="5" id="KW-1133">Transmembrane helix</keyword>
<evidence type="ECO:0000256" key="7">
    <source>
        <dbReference type="ARBA" id="ARBA00023180"/>
    </source>
</evidence>
<protein>
    <recommendedName>
        <fullName evidence="11">Glycosyltransferase family 2 protein</fullName>
    </recommendedName>
</protein>
<dbReference type="PANTHER" id="PTHR47844">
    <property type="entry name" value="SYNTHASE CPS1, PUTATIVE (AFU_ORTHOLOGUE AFUA_7G02500)-RELATED"/>
    <property type="match status" value="1"/>
</dbReference>
<dbReference type="SUPFAM" id="SSF53448">
    <property type="entry name" value="Nucleotide-diphospho-sugar transferases"/>
    <property type="match status" value="1"/>
</dbReference>
<evidence type="ECO:0000256" key="4">
    <source>
        <dbReference type="ARBA" id="ARBA00022692"/>
    </source>
</evidence>
<sequence length="454" mass="50779">MSDNVSSKPGGPQLLNPRTDQPTGSARRRELGHLRETVGLGVLVASTIWTIHARDPSDPNFAWFLTLFVLKYSRLLAQIAGYALYKPHAIPQEPCYGARDVTFILPTVDPANPAFGKCVDLILKSGAHSLFIATAGSSNLASIEAFLKDHPLPESGTQIEVFQCSIVSKREQFAAAARHVATKIVATIDDSVAFHHPDFLAGLLAPFEDPSIGLNILGCLYLERHNFEIRSSVWETPFVISGRLCAVRTEILTPEFLSAYTNERFFFGLFPSRGGASGGGLIADDDNHLTRRLVSHNWNIAFQDLGPITRIETSIATDPVKFRKQLLRWVKTTWRSNSCSLLTDRSTWFRYPVATYTVFLWSLVNFSFLWDSAQILLLSSSHRGTFQSVVSLVAFILAMKLVKTGTYFWRHPQDLKFFWAYVLFAWRHGYVKLMALLSFWDASWGSRDLGAAGK</sequence>
<evidence type="ECO:0000256" key="2">
    <source>
        <dbReference type="ARBA" id="ARBA00022676"/>
    </source>
</evidence>
<reference evidence="9" key="1">
    <citation type="submission" date="2022-07" db="EMBL/GenBank/DDBJ databases">
        <title>Draft genome sequence of Zalerion maritima ATCC 34329, a (micro)plastics degrading marine fungus.</title>
        <authorList>
            <person name="Paco A."/>
            <person name="Goncalves M.F.M."/>
            <person name="Rocha-Santos T.A.P."/>
            <person name="Alves A."/>
        </authorList>
    </citation>
    <scope>NUCLEOTIDE SEQUENCE</scope>
    <source>
        <strain evidence="9">ATCC 34329</strain>
    </source>
</reference>
<evidence type="ECO:0000256" key="5">
    <source>
        <dbReference type="ARBA" id="ARBA00022989"/>
    </source>
</evidence>
<dbReference type="PANTHER" id="PTHR47844:SF1">
    <property type="entry name" value="EXOSTOSIN-LIKE 2"/>
    <property type="match status" value="1"/>
</dbReference>
<dbReference type="Proteomes" id="UP001201980">
    <property type="component" value="Unassembled WGS sequence"/>
</dbReference>
<accession>A0AAD5RJ51</accession>
<evidence type="ECO:0000313" key="9">
    <source>
        <dbReference type="EMBL" id="KAJ2891183.1"/>
    </source>
</evidence>
<evidence type="ECO:0000313" key="10">
    <source>
        <dbReference type="Proteomes" id="UP001201980"/>
    </source>
</evidence>
<feature type="region of interest" description="Disordered" evidence="8">
    <location>
        <begin position="1"/>
        <end position="26"/>
    </location>
</feature>
<proteinExistence type="predicted"/>
<evidence type="ECO:0000256" key="3">
    <source>
        <dbReference type="ARBA" id="ARBA00022679"/>
    </source>
</evidence>
<evidence type="ECO:0000256" key="8">
    <source>
        <dbReference type="SAM" id="MobiDB-lite"/>
    </source>
</evidence>
<evidence type="ECO:0000256" key="6">
    <source>
        <dbReference type="ARBA" id="ARBA00023136"/>
    </source>
</evidence>
<keyword evidence="6" id="KW-0472">Membrane</keyword>
<dbReference type="Pfam" id="PF13641">
    <property type="entry name" value="Glyco_tranf_2_3"/>
    <property type="match status" value="1"/>
</dbReference>
<comment type="caution">
    <text evidence="9">The sequence shown here is derived from an EMBL/GenBank/DDBJ whole genome shotgun (WGS) entry which is preliminary data.</text>
</comment>
<dbReference type="InterPro" id="IPR052427">
    <property type="entry name" value="Glycosyltrans_GT2/GT47"/>
</dbReference>
<evidence type="ECO:0000256" key="1">
    <source>
        <dbReference type="ARBA" id="ARBA00004370"/>
    </source>
</evidence>
<dbReference type="InterPro" id="IPR029044">
    <property type="entry name" value="Nucleotide-diphossugar_trans"/>
</dbReference>
<name>A0AAD5RJ51_9PEZI</name>